<evidence type="ECO:0000259" key="12">
    <source>
        <dbReference type="Pfam" id="PF04963"/>
    </source>
</evidence>
<dbReference type="Pfam" id="PF04552">
    <property type="entry name" value="Sigma54_DBD"/>
    <property type="match status" value="1"/>
</dbReference>
<dbReference type="InterPro" id="IPR000394">
    <property type="entry name" value="RNA_pol_sigma_54"/>
</dbReference>
<dbReference type="Pfam" id="PF00309">
    <property type="entry name" value="Sigma54_AID"/>
    <property type="match status" value="1"/>
</dbReference>
<dbReference type="PIRSF" id="PIRSF000774">
    <property type="entry name" value="RpoN"/>
    <property type="match status" value="1"/>
</dbReference>
<dbReference type="GO" id="GO:0016779">
    <property type="term" value="F:nucleotidyltransferase activity"/>
    <property type="evidence" value="ECO:0007669"/>
    <property type="project" value="UniProtKB-KW"/>
</dbReference>
<dbReference type="GO" id="GO:0003677">
    <property type="term" value="F:DNA binding"/>
    <property type="evidence" value="ECO:0007669"/>
    <property type="project" value="UniProtKB-KW"/>
</dbReference>
<evidence type="ECO:0000256" key="1">
    <source>
        <dbReference type="ARBA" id="ARBA00008798"/>
    </source>
</evidence>
<dbReference type="PANTHER" id="PTHR32248:SF4">
    <property type="entry name" value="RNA POLYMERASE SIGMA-54 FACTOR"/>
    <property type="match status" value="1"/>
</dbReference>
<feature type="domain" description="RNA polymerase sigma factor 54 core-binding" evidence="12">
    <location>
        <begin position="106"/>
        <end position="293"/>
    </location>
</feature>
<dbReference type="GO" id="GO:0000428">
    <property type="term" value="C:DNA-directed RNA polymerase complex"/>
    <property type="evidence" value="ECO:0007669"/>
    <property type="project" value="UniProtKB-KW"/>
</dbReference>
<dbReference type="PRINTS" id="PR00045">
    <property type="entry name" value="SIGMA54FCT"/>
</dbReference>
<feature type="compositionally biased region" description="Gly residues" evidence="10">
    <location>
        <begin position="81"/>
        <end position="93"/>
    </location>
</feature>
<keyword evidence="7 9" id="KW-0238">DNA-binding</keyword>
<dbReference type="InterPro" id="IPR007046">
    <property type="entry name" value="RNA_pol_sigma_54_core-bd"/>
</dbReference>
<dbReference type="Proteomes" id="UP000187059">
    <property type="component" value="Plasmid pPABY4"/>
</dbReference>
<dbReference type="GO" id="GO:0016987">
    <property type="term" value="F:sigma factor activity"/>
    <property type="evidence" value="ECO:0007669"/>
    <property type="project" value="UniProtKB-KW"/>
</dbReference>
<evidence type="ECO:0000256" key="2">
    <source>
        <dbReference type="ARBA" id="ARBA00022478"/>
    </source>
</evidence>
<dbReference type="InterPro" id="IPR038709">
    <property type="entry name" value="RpoN_core-bd_sf"/>
</dbReference>
<dbReference type="AlphaFoldDB" id="A0A1P8V0N7"/>
<keyword evidence="3 9" id="KW-0808">Transferase</keyword>
<reference evidence="13 14" key="1">
    <citation type="submission" date="2016-04" db="EMBL/GenBank/DDBJ databases">
        <title>Deep-sea bacteria in the southern Pacific.</title>
        <authorList>
            <person name="Tang K."/>
        </authorList>
    </citation>
    <scope>NUCLEOTIDE SEQUENCE [LARGE SCALE GENOMIC DNA]</scope>
    <source>
        <strain evidence="13 14">JLT2014</strain>
        <plasmid evidence="14">ppaby4</plasmid>
    </source>
</reference>
<keyword evidence="5 9" id="KW-0805">Transcription regulation</keyword>
<feature type="compositionally biased region" description="Low complexity" evidence="10">
    <location>
        <begin position="61"/>
        <end position="80"/>
    </location>
</feature>
<dbReference type="EMBL" id="CP015095">
    <property type="protein sequence ID" value="APZ55224.1"/>
    <property type="molecule type" value="Genomic_DNA"/>
</dbReference>
<evidence type="ECO:0000313" key="13">
    <source>
        <dbReference type="EMBL" id="APZ55224.1"/>
    </source>
</evidence>
<dbReference type="InterPro" id="IPR007634">
    <property type="entry name" value="RNA_pol_sigma_54_DNA-bd"/>
</dbReference>
<dbReference type="NCBIfam" id="TIGR02395">
    <property type="entry name" value="rpoN_sigma"/>
    <property type="match status" value="1"/>
</dbReference>
<feature type="region of interest" description="Disordered" evidence="10">
    <location>
        <begin position="55"/>
        <end position="99"/>
    </location>
</feature>
<dbReference type="Pfam" id="PF04963">
    <property type="entry name" value="Sigma54_CBD"/>
    <property type="match status" value="1"/>
</dbReference>
<evidence type="ECO:0000256" key="3">
    <source>
        <dbReference type="ARBA" id="ARBA00022679"/>
    </source>
</evidence>
<keyword evidence="8 9" id="KW-0804">Transcription</keyword>
<dbReference type="Gene3D" id="1.10.10.60">
    <property type="entry name" value="Homeodomain-like"/>
    <property type="match status" value="1"/>
</dbReference>
<protein>
    <recommendedName>
        <fullName evidence="9">RNA polymerase sigma-54 factor</fullName>
    </recommendedName>
</protein>
<dbReference type="RefSeq" id="WP_076706172.1">
    <property type="nucleotide sequence ID" value="NZ_CP015095.1"/>
</dbReference>
<keyword evidence="6 9" id="KW-0731">Sigma factor</keyword>
<evidence type="ECO:0000256" key="9">
    <source>
        <dbReference type="PIRNR" id="PIRNR000774"/>
    </source>
</evidence>
<accession>A0A1P8V0N7</accession>
<keyword evidence="14" id="KW-1185">Reference proteome</keyword>
<dbReference type="PROSITE" id="PS50044">
    <property type="entry name" value="SIGMA54_3"/>
    <property type="match status" value="1"/>
</dbReference>
<proteinExistence type="inferred from homology"/>
<dbReference type="GO" id="GO:0006352">
    <property type="term" value="P:DNA-templated transcription initiation"/>
    <property type="evidence" value="ECO:0007669"/>
    <property type="project" value="InterPro"/>
</dbReference>
<geneLocation type="plasmid" evidence="14">
    <name>ppaby4</name>
</geneLocation>
<dbReference type="Gene3D" id="1.10.10.1330">
    <property type="entry name" value="RNA polymerase sigma-54 factor, core-binding domain"/>
    <property type="match status" value="1"/>
</dbReference>
<evidence type="ECO:0000256" key="4">
    <source>
        <dbReference type="ARBA" id="ARBA00022695"/>
    </source>
</evidence>
<organism evidence="13 14">
    <name type="scientific">Salipiger abyssi</name>
    <dbReference type="NCBI Taxonomy" id="1250539"/>
    <lineage>
        <taxon>Bacteria</taxon>
        <taxon>Pseudomonadati</taxon>
        <taxon>Pseudomonadota</taxon>
        <taxon>Alphaproteobacteria</taxon>
        <taxon>Rhodobacterales</taxon>
        <taxon>Roseobacteraceae</taxon>
        <taxon>Salipiger</taxon>
    </lineage>
</organism>
<evidence type="ECO:0000259" key="11">
    <source>
        <dbReference type="Pfam" id="PF04552"/>
    </source>
</evidence>
<keyword evidence="13" id="KW-0614">Plasmid</keyword>
<comment type="similarity">
    <text evidence="1 9">Belongs to the sigma-54 factor family.</text>
</comment>
<feature type="domain" description="RNA polymerase sigma factor 54 DNA-binding" evidence="11">
    <location>
        <begin position="309"/>
        <end position="467"/>
    </location>
</feature>
<sequence length="476" mass="52306">MQLRHEVGVFTKQTVAITSQVIQSIRILQLSANELDDFLRDQAERNPLMEVVGQSSDADVAAPSTSLNAPAASAPAPERGASGGDGMGMGGTGSRAALGERDDNGIERYLAAEISLRDHLNRQAAMTFRDPAEAMIAVELIESLDQSGYLGKNVKSICRRLGTTEERVEQVLKRVQGFEPAGIAARSLAECLEIQLREKNRFDPAMACMIENLPLLAKYDLRKLAKLCGVDLEDIAEMAAEIRDLDPRPGRQFDTTPTPPALPDVIVRSAEDGGYQVELNTALLPRVLVNRQYYAEITAGKLGSKDKRFVVDCMKNATWLARNVDQRARTILNVATEIVTQQEAFLKHGVEHLKPLNLSDVAETVGVHVSTVCRAISNKFLMTDRGLYELRFFFTNSIASVDGEGDLSSETVRHKIAALVNAETAKTVLSDEAIVSELRKGGIDIARRTVAKYRDIMNIPSSLQRRRQKQAEEAYA</sequence>
<evidence type="ECO:0000256" key="5">
    <source>
        <dbReference type="ARBA" id="ARBA00023015"/>
    </source>
</evidence>
<comment type="function">
    <text evidence="9">Sigma factors are initiation factors that promote the attachment of RNA polymerase to specific initiation sites and are then released.</text>
</comment>
<dbReference type="PANTHER" id="PTHR32248">
    <property type="entry name" value="RNA POLYMERASE SIGMA-54 FACTOR"/>
    <property type="match status" value="1"/>
</dbReference>
<keyword evidence="4 9" id="KW-0548">Nucleotidyltransferase</keyword>
<name>A0A1P8V0N7_9RHOB</name>
<evidence type="ECO:0000256" key="6">
    <source>
        <dbReference type="ARBA" id="ARBA00023082"/>
    </source>
</evidence>
<keyword evidence="2 9" id="KW-0240">DNA-directed RNA polymerase</keyword>
<dbReference type="NCBIfam" id="NF004596">
    <property type="entry name" value="PRK05932.1-3"/>
    <property type="match status" value="1"/>
</dbReference>
<evidence type="ECO:0000313" key="14">
    <source>
        <dbReference type="Proteomes" id="UP000187059"/>
    </source>
</evidence>
<evidence type="ECO:0000256" key="8">
    <source>
        <dbReference type="ARBA" id="ARBA00023163"/>
    </source>
</evidence>
<evidence type="ECO:0000256" key="10">
    <source>
        <dbReference type="SAM" id="MobiDB-lite"/>
    </source>
</evidence>
<dbReference type="OrthoDB" id="9814402at2"/>
<dbReference type="NCBIfam" id="NF009118">
    <property type="entry name" value="PRK12469.1"/>
    <property type="match status" value="1"/>
</dbReference>
<dbReference type="KEGG" id="paby:Ga0080574_TMP4942"/>
<dbReference type="PROSITE" id="PS00718">
    <property type="entry name" value="SIGMA54_2"/>
    <property type="match status" value="1"/>
</dbReference>
<evidence type="ECO:0000256" key="7">
    <source>
        <dbReference type="ARBA" id="ARBA00023125"/>
    </source>
</evidence>
<dbReference type="GO" id="GO:0001216">
    <property type="term" value="F:DNA-binding transcription activator activity"/>
    <property type="evidence" value="ECO:0007669"/>
    <property type="project" value="InterPro"/>
</dbReference>
<gene>
    <name evidence="13" type="ORF">Ga0080574_TMP4942</name>
</gene>